<evidence type="ECO:0000256" key="6">
    <source>
        <dbReference type="ARBA" id="ARBA00023235"/>
    </source>
</evidence>
<keyword evidence="5 7" id="KW-0663">Pyridoxal phosphate</keyword>
<dbReference type="Pfam" id="PF01168">
    <property type="entry name" value="Ala_racemase_N"/>
    <property type="match status" value="1"/>
</dbReference>
<keyword evidence="12" id="KW-1185">Reference proteome</keyword>
<evidence type="ECO:0000256" key="2">
    <source>
        <dbReference type="ARBA" id="ARBA00001933"/>
    </source>
</evidence>
<accession>A0A1T2L7P6</accession>
<dbReference type="InterPro" id="IPR011079">
    <property type="entry name" value="Ala_racemase_C"/>
</dbReference>
<dbReference type="Gene3D" id="2.40.37.10">
    <property type="entry name" value="Lyase, Ornithine Decarboxylase, Chain A, domain 1"/>
    <property type="match status" value="1"/>
</dbReference>
<dbReference type="GO" id="GO:0008784">
    <property type="term" value="F:alanine racemase activity"/>
    <property type="evidence" value="ECO:0007669"/>
    <property type="project" value="UniProtKB-UniRule"/>
</dbReference>
<evidence type="ECO:0000313" key="11">
    <source>
        <dbReference type="EMBL" id="OOZ41103.1"/>
    </source>
</evidence>
<dbReference type="SMART" id="SM01005">
    <property type="entry name" value="Ala_racemase_C"/>
    <property type="match status" value="1"/>
</dbReference>
<dbReference type="PANTHER" id="PTHR30511">
    <property type="entry name" value="ALANINE RACEMASE"/>
    <property type="match status" value="1"/>
</dbReference>
<sequence>MSRGAKAVIDLRALRSNLQTARRAAPQSRVMAVVKANGYGHGLLRVAQALEAADALAVASVDEAVVLRDGGISRPIVVLEGCFDQEDLSRAAELDLQLALHAEFQLQLLEQCELSGPVTIWIKIDTGMHRLGFSPESATAAGERAMASGAVSKPLRWMTHLACADDLADSRTFTQLERFADALQGIEGERSIANSAGTLGWPAAQADWVRPGIMLYGSSPFIAGSASASGLKPVMILTTRIIAVTALKMGDEVGYGASWVCPEDMVVGVAAIGYGDGYPRHAPSGTPVVVNGRRHPLIGRVSMDMITIDLSRAPNTQPGDPVELWGAQISVDEVAEAASTISYELLCGVTTRVPVTVVDEES</sequence>
<dbReference type="Proteomes" id="UP000191110">
    <property type="component" value="Unassembled WGS sequence"/>
</dbReference>
<dbReference type="InterPro" id="IPR000821">
    <property type="entry name" value="Ala_racemase"/>
</dbReference>
<evidence type="ECO:0000256" key="1">
    <source>
        <dbReference type="ARBA" id="ARBA00000316"/>
    </source>
</evidence>
<feature type="active site" description="Proton acceptor; specific for L-alanine" evidence="7">
    <location>
        <position position="255"/>
    </location>
</feature>
<organism evidence="11 12">
    <name type="scientific">Solemya pervernicosa gill symbiont</name>
    <dbReference type="NCBI Taxonomy" id="642797"/>
    <lineage>
        <taxon>Bacteria</taxon>
        <taxon>Pseudomonadati</taxon>
        <taxon>Pseudomonadota</taxon>
        <taxon>Gammaproteobacteria</taxon>
        <taxon>sulfur-oxidizing symbionts</taxon>
    </lineage>
</organism>
<name>A0A1T2L7P6_9GAMM</name>
<protein>
    <recommendedName>
        <fullName evidence="4 7">Alanine racemase</fullName>
        <ecNumber evidence="4 7">5.1.1.1</ecNumber>
    </recommendedName>
</protein>
<dbReference type="InterPro" id="IPR029066">
    <property type="entry name" value="PLP-binding_barrel"/>
</dbReference>
<comment type="pathway">
    <text evidence="7">Amino-acid biosynthesis; D-alanine biosynthesis; D-alanine from L-alanine: step 1/1.</text>
</comment>
<evidence type="ECO:0000256" key="9">
    <source>
        <dbReference type="PIRSR" id="PIRSR600821-52"/>
    </source>
</evidence>
<proteinExistence type="inferred from homology"/>
<dbReference type="CDD" id="cd06827">
    <property type="entry name" value="PLPDE_III_AR_proteobact"/>
    <property type="match status" value="1"/>
</dbReference>
<dbReference type="SUPFAM" id="SSF50621">
    <property type="entry name" value="Alanine racemase C-terminal domain-like"/>
    <property type="match status" value="1"/>
</dbReference>
<evidence type="ECO:0000256" key="3">
    <source>
        <dbReference type="ARBA" id="ARBA00007880"/>
    </source>
</evidence>
<dbReference type="PANTHER" id="PTHR30511:SF0">
    <property type="entry name" value="ALANINE RACEMASE, CATABOLIC-RELATED"/>
    <property type="match status" value="1"/>
</dbReference>
<dbReference type="UniPathway" id="UPA00042">
    <property type="reaction ID" value="UER00497"/>
</dbReference>
<dbReference type="EC" id="5.1.1.1" evidence="4 7"/>
<dbReference type="SUPFAM" id="SSF51419">
    <property type="entry name" value="PLP-binding barrel"/>
    <property type="match status" value="1"/>
</dbReference>
<dbReference type="Gene3D" id="3.20.20.10">
    <property type="entry name" value="Alanine racemase"/>
    <property type="match status" value="1"/>
</dbReference>
<feature type="binding site" evidence="7 9">
    <location>
        <position position="130"/>
    </location>
    <ligand>
        <name>substrate</name>
    </ligand>
</feature>
<comment type="function">
    <text evidence="7">Catalyzes the interconversion of L-alanine and D-alanine. May also act on other amino acids.</text>
</comment>
<evidence type="ECO:0000256" key="7">
    <source>
        <dbReference type="HAMAP-Rule" id="MF_01201"/>
    </source>
</evidence>
<dbReference type="GO" id="GO:0030170">
    <property type="term" value="F:pyridoxal phosphate binding"/>
    <property type="evidence" value="ECO:0007669"/>
    <property type="project" value="UniProtKB-UniRule"/>
</dbReference>
<keyword evidence="6 7" id="KW-0413">Isomerase</keyword>
<dbReference type="OrthoDB" id="9813814at2"/>
<dbReference type="GO" id="GO:0030632">
    <property type="term" value="P:D-alanine biosynthetic process"/>
    <property type="evidence" value="ECO:0007669"/>
    <property type="project" value="UniProtKB-UniRule"/>
</dbReference>
<feature type="modified residue" description="N6-(pyridoxal phosphate)lysine" evidence="7 8">
    <location>
        <position position="35"/>
    </location>
</feature>
<feature type="active site" description="Proton acceptor; specific for D-alanine" evidence="7">
    <location>
        <position position="35"/>
    </location>
</feature>
<dbReference type="GO" id="GO:0005829">
    <property type="term" value="C:cytosol"/>
    <property type="evidence" value="ECO:0007669"/>
    <property type="project" value="TreeGrafter"/>
</dbReference>
<comment type="caution">
    <text evidence="11">The sequence shown here is derived from an EMBL/GenBank/DDBJ whole genome shotgun (WGS) entry which is preliminary data.</text>
</comment>
<comment type="similarity">
    <text evidence="3 7">Belongs to the alanine racemase family.</text>
</comment>
<dbReference type="EMBL" id="MPRL01000014">
    <property type="protein sequence ID" value="OOZ41103.1"/>
    <property type="molecule type" value="Genomic_DNA"/>
</dbReference>
<dbReference type="AlphaFoldDB" id="A0A1T2L7P6"/>
<dbReference type="InterPro" id="IPR001608">
    <property type="entry name" value="Ala_racemase_N"/>
</dbReference>
<feature type="domain" description="Alanine racemase C-terminal" evidence="10">
    <location>
        <begin position="234"/>
        <end position="358"/>
    </location>
</feature>
<reference evidence="11 12" key="1">
    <citation type="submission" date="2016-11" db="EMBL/GenBank/DDBJ databases">
        <title>Mixed transmission modes and dynamic genome evolution in an obligate animal-bacterial symbiosis.</title>
        <authorList>
            <person name="Russell S.L."/>
            <person name="Corbett-Detig R.B."/>
            <person name="Cavanaugh C.M."/>
        </authorList>
    </citation>
    <scope>NUCLEOTIDE SEQUENCE [LARGE SCALE GENOMIC DNA]</scope>
    <source>
        <strain evidence="11">Sveles-Q1</strain>
    </source>
</reference>
<dbReference type="HAMAP" id="MF_01201">
    <property type="entry name" value="Ala_racemase"/>
    <property type="match status" value="1"/>
</dbReference>
<dbReference type="PROSITE" id="PS00395">
    <property type="entry name" value="ALANINE_RACEMASE"/>
    <property type="match status" value="1"/>
</dbReference>
<comment type="cofactor">
    <cofactor evidence="2 7 8">
        <name>pyridoxal 5'-phosphate</name>
        <dbReference type="ChEBI" id="CHEBI:597326"/>
    </cofactor>
</comment>
<dbReference type="InterPro" id="IPR009006">
    <property type="entry name" value="Ala_racemase/Decarboxylase_C"/>
</dbReference>
<evidence type="ECO:0000256" key="8">
    <source>
        <dbReference type="PIRSR" id="PIRSR600821-50"/>
    </source>
</evidence>
<dbReference type="FunFam" id="3.20.20.10:FF:000002">
    <property type="entry name" value="Alanine racemase"/>
    <property type="match status" value="1"/>
</dbReference>
<evidence type="ECO:0000259" key="10">
    <source>
        <dbReference type="SMART" id="SM01005"/>
    </source>
</evidence>
<comment type="catalytic activity">
    <reaction evidence="1 7">
        <text>L-alanine = D-alanine</text>
        <dbReference type="Rhea" id="RHEA:20249"/>
        <dbReference type="ChEBI" id="CHEBI:57416"/>
        <dbReference type="ChEBI" id="CHEBI:57972"/>
        <dbReference type="EC" id="5.1.1.1"/>
    </reaction>
</comment>
<evidence type="ECO:0000313" key="12">
    <source>
        <dbReference type="Proteomes" id="UP000191110"/>
    </source>
</evidence>
<dbReference type="FunFam" id="2.40.37.10:FF:000002">
    <property type="entry name" value="Alanine racemase"/>
    <property type="match status" value="1"/>
</dbReference>
<dbReference type="NCBIfam" id="TIGR00492">
    <property type="entry name" value="alr"/>
    <property type="match status" value="1"/>
</dbReference>
<feature type="binding site" evidence="7 9">
    <location>
        <position position="303"/>
    </location>
    <ligand>
        <name>substrate</name>
    </ligand>
</feature>
<dbReference type="RefSeq" id="WP_078483001.1">
    <property type="nucleotide sequence ID" value="NZ_MPRL01000014.1"/>
</dbReference>
<gene>
    <name evidence="11" type="ORF">BOW53_05075</name>
</gene>
<dbReference type="Pfam" id="PF00842">
    <property type="entry name" value="Ala_racemase_C"/>
    <property type="match status" value="1"/>
</dbReference>
<evidence type="ECO:0000256" key="5">
    <source>
        <dbReference type="ARBA" id="ARBA00022898"/>
    </source>
</evidence>
<dbReference type="PRINTS" id="PR00992">
    <property type="entry name" value="ALARACEMASE"/>
</dbReference>
<dbReference type="InterPro" id="IPR020622">
    <property type="entry name" value="Ala_racemase_pyridoxalP-BS"/>
</dbReference>
<evidence type="ECO:0000256" key="4">
    <source>
        <dbReference type="ARBA" id="ARBA00013089"/>
    </source>
</evidence>